<gene>
    <name evidence="2" type="ORF">PARHAE_02541</name>
</gene>
<evidence type="ECO:0000256" key="1">
    <source>
        <dbReference type="SAM" id="MobiDB-lite"/>
    </source>
</evidence>
<dbReference type="Proteomes" id="UP000270743">
    <property type="component" value="Unassembled WGS sequence"/>
</dbReference>
<dbReference type="AlphaFoldDB" id="A0A447IPA0"/>
<proteinExistence type="predicted"/>
<dbReference type="OrthoDB" id="8096613at2"/>
<dbReference type="EMBL" id="UZWE01000036">
    <property type="protein sequence ID" value="VDS09341.1"/>
    <property type="molecule type" value="Genomic_DNA"/>
</dbReference>
<evidence type="ECO:0000313" key="2">
    <source>
        <dbReference type="EMBL" id="VDS09341.1"/>
    </source>
</evidence>
<evidence type="ECO:0000313" key="3">
    <source>
        <dbReference type="Proteomes" id="UP000270743"/>
    </source>
</evidence>
<evidence type="ECO:0008006" key="4">
    <source>
        <dbReference type="Google" id="ProtNLM"/>
    </source>
</evidence>
<keyword evidence="3" id="KW-1185">Reference proteome</keyword>
<protein>
    <recommendedName>
        <fullName evidence="4">DUF1127 domain-containing protein</fullName>
    </recommendedName>
</protein>
<dbReference type="RefSeq" id="WP_126154983.1">
    <property type="nucleotide sequence ID" value="NZ_UZWE01000036.1"/>
</dbReference>
<name>A0A447IPA0_9RHOB</name>
<feature type="region of interest" description="Disordered" evidence="1">
    <location>
        <begin position="1"/>
        <end position="21"/>
    </location>
</feature>
<reference evidence="2 3" key="1">
    <citation type="submission" date="2018-12" db="EMBL/GenBank/DDBJ databases">
        <authorList>
            <person name="Criscuolo A."/>
        </authorList>
    </citation>
    <scope>NUCLEOTIDE SEQUENCE [LARGE SCALE GENOMIC DNA]</scope>
    <source>
        <strain evidence="2">ACIP1116241</strain>
    </source>
</reference>
<accession>A0A447IPA0</accession>
<sequence length="75" mass="8367">MSIKTAASLPLVAGHGLSPRPSLGKRIMTMLALRRSRLDLAHLSDDRMRDVGLTHDQVAAEIARPIWDVPANWRR</sequence>
<organism evidence="2 3">
    <name type="scientific">Paracoccus haematequi</name>
    <dbReference type="NCBI Taxonomy" id="2491866"/>
    <lineage>
        <taxon>Bacteria</taxon>
        <taxon>Pseudomonadati</taxon>
        <taxon>Pseudomonadota</taxon>
        <taxon>Alphaproteobacteria</taxon>
        <taxon>Rhodobacterales</taxon>
        <taxon>Paracoccaceae</taxon>
        <taxon>Paracoccus</taxon>
    </lineage>
</organism>